<dbReference type="STRING" id="113562.SAMN04489716_3288"/>
<dbReference type="RefSeq" id="WP_092557154.1">
    <property type="nucleotide sequence ID" value="NZ_BOMJ01000005.1"/>
</dbReference>
<sequence length="443" mass="47423">MINQALRWIALAVAAFSMILFLASQRVGVDVSYAGSPGDDTAAATLGSATATVPPVAEMTRLIRASPVVRLPGAIAQWDTAAVDAAIGDSGLRILVAPPGVDKASEERLKQVEDADLRIIGTYLSGGDYTVGGTHLVDWRDQFSSGDVTNGLLLLVARLRDQPTPQTVDRFRWREPTAAETAVVAADLRSGGFHRAGGATLDAAPGDSPAFPDGRALYVALPRQRSGEPVPEYGPALAELFPGTPIVVMYDDWIEYAGPHAADFAEIAAVTFYSRAANRLERDAVTQQQVLAAYLKQVTDVRFAGLFDRPLPYQPVDPWRVARPALPWIFVACVLLFVTLSMRPIVGPAKPRIGDFVSGTPAQLAALTALAVEISALTDQRSEAPLARALITLTAAREALDGGLPDQHIRALLRTAEAELDQAARLLPYRGYRPAEYLTGRLA</sequence>
<dbReference type="OrthoDB" id="3341722at2"/>
<evidence type="ECO:0000313" key="2">
    <source>
        <dbReference type="Proteomes" id="UP000198688"/>
    </source>
</evidence>
<dbReference type="AlphaFoldDB" id="A0A1H1ZGD5"/>
<dbReference type="EMBL" id="LT629758">
    <property type="protein sequence ID" value="SDT32266.1"/>
    <property type="molecule type" value="Genomic_DNA"/>
</dbReference>
<keyword evidence="2" id="KW-1185">Reference proteome</keyword>
<proteinExistence type="predicted"/>
<protein>
    <recommendedName>
        <fullName evidence="3">DUF4350 domain-containing protein</fullName>
    </recommendedName>
</protein>
<evidence type="ECO:0000313" key="1">
    <source>
        <dbReference type="EMBL" id="SDT32266.1"/>
    </source>
</evidence>
<organism evidence="1 2">
    <name type="scientific">Actinoplanes derwentensis</name>
    <dbReference type="NCBI Taxonomy" id="113562"/>
    <lineage>
        <taxon>Bacteria</taxon>
        <taxon>Bacillati</taxon>
        <taxon>Actinomycetota</taxon>
        <taxon>Actinomycetes</taxon>
        <taxon>Micromonosporales</taxon>
        <taxon>Micromonosporaceae</taxon>
        <taxon>Actinoplanes</taxon>
    </lineage>
</organism>
<dbReference type="Proteomes" id="UP000198688">
    <property type="component" value="Chromosome I"/>
</dbReference>
<accession>A0A1H1ZGD5</accession>
<name>A0A1H1ZGD5_9ACTN</name>
<gene>
    <name evidence="1" type="ORF">SAMN04489716_3288</name>
</gene>
<reference evidence="1 2" key="1">
    <citation type="submission" date="2016-10" db="EMBL/GenBank/DDBJ databases">
        <authorList>
            <person name="de Groot N.N."/>
        </authorList>
    </citation>
    <scope>NUCLEOTIDE SEQUENCE [LARGE SCALE GENOMIC DNA]</scope>
    <source>
        <strain evidence="1 2">DSM 43941</strain>
    </source>
</reference>
<evidence type="ECO:0008006" key="3">
    <source>
        <dbReference type="Google" id="ProtNLM"/>
    </source>
</evidence>